<sequence length="2033" mass="214579">MTRIAIKKTMAVAMTLMMILSLVQVPVFADNVDAGDDTGISPTGAETTPGDIKVTNLGQIMQDADNWETVSMDAASSMTPALFNMVFGAPQQQVNGTGTWASHLVYAKPIPSDTAWAFDMQLNTLGSDAQFGFKARTTALASDTYTPRMYYVRYSSANGGTLQLRRSNPDWTETTLAEVPNDGLLAVNAKEEIVVGAIDVDGGVRLVFEINGVSVFDVVDTGADFAPADGEKAGYPAITDQSQGFELYFQGLTGQTGGTANNAQITPANTDTYPITPLDTGSGTAGDYQLTNINTLMKSDAIANWQAHPSSTGDRVDASNRSVILTPGAQNTAVNWSNSFSYMQPVDRNAVWAFKGKIDALGGGWIGFQLRAKKPLVDDSSTTDYFFRLAGDRSQWDLYRVTNGAEQKIVASVANAAAKPGVVQNYELGSLDVDGGVRLILKIAGKTVFDIVDTGASYGDPAPEPVAPIDQDGYLTVNMYGMTGSAFTISPADGPVKSVTVDPVKLDVGKGGNASFAAAVSVAEGSGASTDVTWSVQGNTSAGTAITSDGVLTVSADEGAGVLTVVAASVEDELQSGTAMVIIPENFAYGPSELYVSPDGSDTNDGSIGSPFHTLQKAKDAVRAYMANEMVPAGGITVYLRGGEYVIASTVDFEAADSGTADKPVTYKAYDGENVIFSGAQTIPGSAFAPVTDPSVKARLYPNVADGVMQVDLNALGIPSSQWGSIRRASPNTLDDPDSTQMYVDDMRQTLSQWPNQGYAETGKITAPQGSAGATFSYADSQLIPETADRWAQADQAWASGYWYWDWFNDSMPVTANTSDRTLTLGSTSDYGVARDKRFYVFNLLEEIDKPGEWFLDRDTGILYYYPTTDDLAASHIQLATLDKNMILVNGANYLSFEGLTFEATSAAAFTIRNADHVVVAGSTFRNLGGKVADMKGTTNSGFTGNDIYDLSKGGIYIDSSGDKANLTASGDYVTNNYFSRFNLVSRTYTPAISVKTGAVGARVANNVIHDGPHAGLLVGGANNVFENNELYDLVSESDDAGAIYGGRNWTDVNLTFRNNLMHDITGLAGKNSAYGIYFDDNMGGEVIQSNMFYNVKTPVFGHGSWGNRIDSNVFVNSATPISIINYNWNQGNQDQMVGQYDAIGQDNPAWNAAYPWWSARGDAINALNPRGVGRSDEMNSAKDNVVTNNVSYDSGAFNIASSAQPTLIQQDNVTLPDAGAFNDPSVHDYSLPQAPPGIGSGFVSPDYASIGQYIDQYRSSIFVMNDFSLTYPFNGTTDVQTYKLDLMWNHAVGATDYNVVVATDPGLANVVFTGTTKNTSIEVEGLEYGGKTYYWQVEAVGASAKNPIRKLDENGVYSFTTALNEIADTLLLSAQIAVSQNYLGSVTVGTATGEYPQAAYDAFAAIIADAQALMAEPNVPQTTIDAKIQSLKDGMDTMETARISGLVDLSTLMDDASGWKTSSGAQFNLAGAPNETIAFTGSYLGFEGHELPNYAVWHFKMQLGSPGDGWNNDWFAISLRNSNTIGDPWGATNYLLGFKQDVFELQKFGGASSLGDYQVPNDGIFELGKEYDMQYGVLNTAAGTRIIVKIDGTTIYDYLDNYDGTTNSNIPVSGYLGFHLYGGLSALPLKLSPGGEAAPATTDKAALSTAIQTANGLHEADYSAASWTALQDALAAANAANEDGDATQTDVDDAAAALQAAMNGLAPAVTEQSAAQIAAGIAGIAAPAKDATALTLPSVPAGYTVAIKSSSDPSVIGTDGSVTPPSAEATIQLVLEVTRTSDGTKAVTGMLAVTVPEKTYVNPGTGTGTGTETGTGTGTGTGTTNTGSKPTADKPVFNEKVIVAVIKEIWAREQSATSVAFSDVAAASWSASLIERAAKIGIVNGYEDGSFRPDAPITRAEFAAMLVKALGLQPRGASAFTDTEGHWASGAIGILRSNGLSVGYGDGTFHPDQEITRAEIVAMLARVTDYVTPAKPLFSDLNGNWASDEINAFAAAGIVNGSGDGTFAPNSPASRAESVAMIIRMLETVLAD</sequence>
<evidence type="ECO:0000256" key="1">
    <source>
        <dbReference type="SAM" id="MobiDB-lite"/>
    </source>
</evidence>
<keyword evidence="5" id="KW-1185">Reference proteome</keyword>
<gene>
    <name evidence="4" type="ORF">GT003_07800</name>
</gene>
<dbReference type="SUPFAM" id="SSF51126">
    <property type="entry name" value="Pectin lyase-like"/>
    <property type="match status" value="1"/>
</dbReference>
<feature type="domain" description="SLH" evidence="3">
    <location>
        <begin position="1922"/>
        <end position="1973"/>
    </location>
</feature>
<evidence type="ECO:0000313" key="4">
    <source>
        <dbReference type="EMBL" id="NBC68887.1"/>
    </source>
</evidence>
<dbReference type="InterPro" id="IPR013783">
    <property type="entry name" value="Ig-like_fold"/>
</dbReference>
<keyword evidence="2" id="KW-0732">Signal</keyword>
<feature type="region of interest" description="Disordered" evidence="1">
    <location>
        <begin position="1803"/>
        <end position="1833"/>
    </location>
</feature>
<feature type="compositionally biased region" description="Gly residues" evidence="1">
    <location>
        <begin position="1806"/>
        <end position="1822"/>
    </location>
</feature>
<dbReference type="PROSITE" id="PS51272">
    <property type="entry name" value="SLH"/>
    <property type="match status" value="3"/>
</dbReference>
<organism evidence="4 5">
    <name type="scientific">Paenibacillus sacheonensis</name>
    <dbReference type="NCBI Taxonomy" id="742054"/>
    <lineage>
        <taxon>Bacteria</taxon>
        <taxon>Bacillati</taxon>
        <taxon>Bacillota</taxon>
        <taxon>Bacilli</taxon>
        <taxon>Bacillales</taxon>
        <taxon>Paenibacillaceae</taxon>
        <taxon>Paenibacillus</taxon>
    </lineage>
</organism>
<dbReference type="Gene3D" id="1.20.1270.90">
    <property type="entry name" value="AF1782-like"/>
    <property type="match status" value="1"/>
</dbReference>
<dbReference type="Gene3D" id="2.160.20.10">
    <property type="entry name" value="Single-stranded right-handed beta-helix, Pectin lyase-like"/>
    <property type="match status" value="2"/>
</dbReference>
<dbReference type="Gene3D" id="1.20.1270.70">
    <property type="entry name" value="Designed single chain three-helix bundle"/>
    <property type="match status" value="1"/>
</dbReference>
<dbReference type="OrthoDB" id="9808066at2"/>
<feature type="domain" description="SLH" evidence="3">
    <location>
        <begin position="1858"/>
        <end position="1921"/>
    </location>
</feature>
<evidence type="ECO:0000313" key="5">
    <source>
        <dbReference type="Proteomes" id="UP000558113"/>
    </source>
</evidence>
<dbReference type="RefSeq" id="WP_161696130.1">
    <property type="nucleotide sequence ID" value="NZ_JAAAMU010000003.1"/>
</dbReference>
<dbReference type="Pfam" id="PF07554">
    <property type="entry name" value="FIVAR"/>
    <property type="match status" value="1"/>
</dbReference>
<name>A0A7X4YM38_9BACL</name>
<feature type="domain" description="SLH" evidence="3">
    <location>
        <begin position="1974"/>
        <end position="2033"/>
    </location>
</feature>
<evidence type="ECO:0000256" key="2">
    <source>
        <dbReference type="SAM" id="SignalP"/>
    </source>
</evidence>
<dbReference type="Pfam" id="PF00395">
    <property type="entry name" value="SLH"/>
    <property type="match status" value="3"/>
</dbReference>
<evidence type="ECO:0000259" key="3">
    <source>
        <dbReference type="PROSITE" id="PS51272"/>
    </source>
</evidence>
<protein>
    <recommendedName>
        <fullName evidence="3">SLH domain-containing protein</fullName>
    </recommendedName>
</protein>
<feature type="chain" id="PRO_5031166054" description="SLH domain-containing protein" evidence="2">
    <location>
        <begin position="30"/>
        <end position="2033"/>
    </location>
</feature>
<proteinExistence type="predicted"/>
<accession>A0A7X4YM38</accession>
<dbReference type="PANTHER" id="PTHR36453:SF1">
    <property type="entry name" value="RIGHT HANDED BETA HELIX DOMAIN-CONTAINING PROTEIN"/>
    <property type="match status" value="1"/>
</dbReference>
<dbReference type="EMBL" id="JAAAMU010000003">
    <property type="protein sequence ID" value="NBC68887.1"/>
    <property type="molecule type" value="Genomic_DNA"/>
</dbReference>
<dbReference type="InterPro" id="IPR011050">
    <property type="entry name" value="Pectin_lyase_fold/virulence"/>
</dbReference>
<dbReference type="Proteomes" id="UP000558113">
    <property type="component" value="Unassembled WGS sequence"/>
</dbReference>
<comment type="caution">
    <text evidence="4">The sequence shown here is derived from an EMBL/GenBank/DDBJ whole genome shotgun (WGS) entry which is preliminary data.</text>
</comment>
<feature type="signal peptide" evidence="2">
    <location>
        <begin position="1"/>
        <end position="29"/>
    </location>
</feature>
<dbReference type="InterPro" id="IPR001119">
    <property type="entry name" value="SLH_dom"/>
</dbReference>
<dbReference type="PANTHER" id="PTHR36453">
    <property type="entry name" value="SECRETED PROTEIN-RELATED"/>
    <property type="match status" value="1"/>
</dbReference>
<reference evidence="4 5" key="1">
    <citation type="submission" date="2020-01" db="EMBL/GenBank/DDBJ databases">
        <title>Paenibacillus soybeanensis sp. nov. isolated from the nodules of soybean (Glycine max(L.) Merr).</title>
        <authorList>
            <person name="Wang H."/>
        </authorList>
    </citation>
    <scope>NUCLEOTIDE SEQUENCE [LARGE SCALE GENOMIC DNA]</scope>
    <source>
        <strain evidence="4 5">DSM 23054</strain>
    </source>
</reference>
<dbReference type="SMART" id="SM00710">
    <property type="entry name" value="PbH1"/>
    <property type="match status" value="6"/>
</dbReference>
<dbReference type="InterPro" id="IPR012334">
    <property type="entry name" value="Pectin_lyas_fold"/>
</dbReference>
<dbReference type="Gene3D" id="2.60.40.10">
    <property type="entry name" value="Immunoglobulins"/>
    <property type="match status" value="1"/>
</dbReference>
<dbReference type="InterPro" id="IPR006626">
    <property type="entry name" value="PbH1"/>
</dbReference>